<organism evidence="1 2">
    <name type="scientific">Litoreibacter roseus</name>
    <dbReference type="NCBI Taxonomy" id="2601869"/>
    <lineage>
        <taxon>Bacteria</taxon>
        <taxon>Pseudomonadati</taxon>
        <taxon>Pseudomonadota</taxon>
        <taxon>Alphaproteobacteria</taxon>
        <taxon>Rhodobacterales</taxon>
        <taxon>Roseobacteraceae</taxon>
        <taxon>Litoreibacter</taxon>
    </lineage>
</organism>
<evidence type="ECO:0000313" key="1">
    <source>
        <dbReference type="EMBL" id="GFE66817.1"/>
    </source>
</evidence>
<dbReference type="Proteomes" id="UP000436822">
    <property type="component" value="Unassembled WGS sequence"/>
</dbReference>
<reference evidence="1 2" key="1">
    <citation type="submission" date="2019-12" db="EMBL/GenBank/DDBJ databases">
        <title>Litoreibacter badius sp. nov., a novel bacteriochlorophyll a-containing bacterium in the genus Litoreibacter.</title>
        <authorList>
            <person name="Kanamuro M."/>
            <person name="Takabe Y."/>
            <person name="Mori K."/>
            <person name="Takaichi S."/>
            <person name="Hanada S."/>
        </authorList>
    </citation>
    <scope>NUCLEOTIDE SEQUENCE [LARGE SCALE GENOMIC DNA]</scope>
    <source>
        <strain evidence="1 2">K6</strain>
    </source>
</reference>
<keyword evidence="2" id="KW-1185">Reference proteome</keyword>
<dbReference type="AlphaFoldDB" id="A0A6N6JLH9"/>
<comment type="caution">
    <text evidence="1">The sequence shown here is derived from an EMBL/GenBank/DDBJ whole genome shotgun (WGS) entry which is preliminary data.</text>
</comment>
<protein>
    <submittedName>
        <fullName evidence="1">Uncharacterized protein</fullName>
    </submittedName>
</protein>
<name>A0A6N6JLH9_9RHOB</name>
<dbReference type="EMBL" id="BLJE01000006">
    <property type="protein sequence ID" value="GFE66817.1"/>
    <property type="molecule type" value="Genomic_DNA"/>
</dbReference>
<accession>A0A6N6JLH9</accession>
<proteinExistence type="predicted"/>
<sequence>MQDQSEHLPSGLPEAIEFGRCGGAENVRREPIPTDAAQFTNGSFVDLNWVP</sequence>
<evidence type="ECO:0000313" key="2">
    <source>
        <dbReference type="Proteomes" id="UP000436822"/>
    </source>
</evidence>
<gene>
    <name evidence="1" type="ORF">KIN_38910</name>
</gene>